<sequence length="268" mass="29193">MGFMSLKLPFLTSRPRVAVIRLHGTIAAGGRAPLNDSALAPVIEKAFRKGKPAAVALIINSPGGSPVQSALIAARIRRLSEDKQVPVHAFVEDVAASGGYWLAAAADDIHADPASIIGSIGVISASFGAHDFISRHGIERRVYTSVKSKSMLDPFLPEKPDDVARLKDILGDMHQVFETYVKSRRAGKLTDDPDMFSGRVWMGEKAQQLGLIDGLAHAEPRLKQIYGDKTRFIRYGRRRSVMQRFGLSLADDAVTAIEERAAYARFGL</sequence>
<gene>
    <name evidence="6" type="primary">sohB</name>
    <name evidence="6" type="ORF">TG4357_02236</name>
</gene>
<evidence type="ECO:0000256" key="4">
    <source>
        <dbReference type="ARBA" id="ARBA00022825"/>
    </source>
</evidence>
<dbReference type="CDD" id="cd07023">
    <property type="entry name" value="S49_Sppa_N_C"/>
    <property type="match status" value="1"/>
</dbReference>
<dbReference type="EC" id="3.4.21.-" evidence="6"/>
<evidence type="ECO:0000313" key="7">
    <source>
        <dbReference type="Proteomes" id="UP000051587"/>
    </source>
</evidence>
<keyword evidence="2 6" id="KW-0645">Protease</keyword>
<dbReference type="GO" id="GO:0006508">
    <property type="term" value="P:proteolysis"/>
    <property type="evidence" value="ECO:0007669"/>
    <property type="project" value="UniProtKB-KW"/>
</dbReference>
<dbReference type="Proteomes" id="UP000051587">
    <property type="component" value="Unassembled WGS sequence"/>
</dbReference>
<feature type="domain" description="Peptidase S49" evidence="5">
    <location>
        <begin position="82"/>
        <end position="217"/>
    </location>
</feature>
<name>A0A0P1FD27_THAGE</name>
<keyword evidence="7" id="KW-1185">Reference proteome</keyword>
<dbReference type="InterPro" id="IPR029045">
    <property type="entry name" value="ClpP/crotonase-like_dom_sf"/>
</dbReference>
<dbReference type="PANTHER" id="PTHR42987">
    <property type="entry name" value="PEPTIDASE S49"/>
    <property type="match status" value="1"/>
</dbReference>
<evidence type="ECO:0000313" key="6">
    <source>
        <dbReference type="EMBL" id="CUH66101.1"/>
    </source>
</evidence>
<dbReference type="EMBL" id="CYSA01000019">
    <property type="protein sequence ID" value="CUH66101.1"/>
    <property type="molecule type" value="Genomic_DNA"/>
</dbReference>
<organism evidence="6 7">
    <name type="scientific">Thalassovita gelatinovora</name>
    <name type="common">Thalassobius gelatinovorus</name>
    <dbReference type="NCBI Taxonomy" id="53501"/>
    <lineage>
        <taxon>Bacteria</taxon>
        <taxon>Pseudomonadati</taxon>
        <taxon>Pseudomonadota</taxon>
        <taxon>Alphaproteobacteria</taxon>
        <taxon>Rhodobacterales</taxon>
        <taxon>Roseobacteraceae</taxon>
        <taxon>Thalassovita</taxon>
    </lineage>
</organism>
<evidence type="ECO:0000256" key="3">
    <source>
        <dbReference type="ARBA" id="ARBA00022801"/>
    </source>
</evidence>
<dbReference type="SUPFAM" id="SSF52096">
    <property type="entry name" value="ClpP/crotonase"/>
    <property type="match status" value="1"/>
</dbReference>
<reference evidence="6 7" key="1">
    <citation type="submission" date="2015-09" db="EMBL/GenBank/DDBJ databases">
        <authorList>
            <consortium name="Swine Surveillance"/>
        </authorList>
    </citation>
    <scope>NUCLEOTIDE SEQUENCE [LARGE SCALE GENOMIC DNA]</scope>
    <source>
        <strain evidence="6 7">CECT 4357</strain>
    </source>
</reference>
<keyword evidence="4" id="KW-0720">Serine protease</keyword>
<dbReference type="GO" id="GO:0008236">
    <property type="term" value="F:serine-type peptidase activity"/>
    <property type="evidence" value="ECO:0007669"/>
    <property type="project" value="UniProtKB-KW"/>
</dbReference>
<dbReference type="InterPro" id="IPR002142">
    <property type="entry name" value="Peptidase_S49"/>
</dbReference>
<dbReference type="Gene3D" id="6.20.330.10">
    <property type="match status" value="1"/>
</dbReference>
<protein>
    <submittedName>
        <fullName evidence="6">Putative protease SohB</fullName>
        <ecNumber evidence="6">3.4.21.-</ecNumber>
    </submittedName>
</protein>
<keyword evidence="3 6" id="KW-0378">Hydrolase</keyword>
<comment type="similarity">
    <text evidence="1">Belongs to the peptidase S49 family.</text>
</comment>
<accession>A0A0P1FD27</accession>
<proteinExistence type="inferred from homology"/>
<dbReference type="PANTHER" id="PTHR42987:SF8">
    <property type="entry name" value="PROTEINASE"/>
    <property type="match status" value="1"/>
</dbReference>
<dbReference type="Pfam" id="PF01343">
    <property type="entry name" value="Peptidase_S49"/>
    <property type="match status" value="1"/>
</dbReference>
<dbReference type="STRING" id="53501.SAMN04488043_108186"/>
<dbReference type="AlphaFoldDB" id="A0A0P1FD27"/>
<evidence type="ECO:0000259" key="5">
    <source>
        <dbReference type="Pfam" id="PF01343"/>
    </source>
</evidence>
<dbReference type="Gene3D" id="3.90.226.10">
    <property type="entry name" value="2-enoyl-CoA Hydratase, Chain A, domain 1"/>
    <property type="match status" value="1"/>
</dbReference>
<evidence type="ECO:0000256" key="1">
    <source>
        <dbReference type="ARBA" id="ARBA00008683"/>
    </source>
</evidence>
<dbReference type="InterPro" id="IPR047272">
    <property type="entry name" value="S49_SppA_C"/>
</dbReference>
<evidence type="ECO:0000256" key="2">
    <source>
        <dbReference type="ARBA" id="ARBA00022670"/>
    </source>
</evidence>